<sequence length="321" mass="33758">MAKRPVLIDTDTGVDDGMGVIYALNRPELDVVGVTTVFGNVSVEQVTRNSLLIQERLDRRDVPVAQGAAKGLLGSPEFHAGIHGRDGIGESGLVPADGTPDPRSAVRLILDLSHRYAGELEVIALGPLTNVAIALLVDPALARRLRRVVWMGGAVASPGNVSAVAEADAAHDPEGAQVVLESGVPVTLVPLDVTDATLLREADLERIKAGGTAAGALVAAFAPFYMEFYSHRLGEFACAMHSPLTVGIVARPDLIVRSGNHPTAIELAPGLSRGATVVDRRVRPPEQLLRALPARIIEEVDHAGFIEDFVTTITSTSPAAP</sequence>
<keyword evidence="2" id="KW-0326">Glycosidase</keyword>
<evidence type="ECO:0000259" key="3">
    <source>
        <dbReference type="Pfam" id="PF01156"/>
    </source>
</evidence>
<evidence type="ECO:0000256" key="1">
    <source>
        <dbReference type="ARBA" id="ARBA00022801"/>
    </source>
</evidence>
<name>A0A401YND8_9ACTN</name>
<dbReference type="Proteomes" id="UP000286931">
    <property type="component" value="Unassembled WGS sequence"/>
</dbReference>
<organism evidence="4 5">
    <name type="scientific">Embleya hyalina</name>
    <dbReference type="NCBI Taxonomy" id="516124"/>
    <lineage>
        <taxon>Bacteria</taxon>
        <taxon>Bacillati</taxon>
        <taxon>Actinomycetota</taxon>
        <taxon>Actinomycetes</taxon>
        <taxon>Kitasatosporales</taxon>
        <taxon>Streptomycetaceae</taxon>
        <taxon>Embleya</taxon>
    </lineage>
</organism>
<evidence type="ECO:0000313" key="5">
    <source>
        <dbReference type="Proteomes" id="UP000286931"/>
    </source>
</evidence>
<dbReference type="GO" id="GO:0006152">
    <property type="term" value="P:purine nucleoside catabolic process"/>
    <property type="evidence" value="ECO:0007669"/>
    <property type="project" value="TreeGrafter"/>
</dbReference>
<dbReference type="InterPro" id="IPR001910">
    <property type="entry name" value="Inosine/uridine_hydrolase_dom"/>
</dbReference>
<dbReference type="SUPFAM" id="SSF53590">
    <property type="entry name" value="Nucleoside hydrolase"/>
    <property type="match status" value="1"/>
</dbReference>
<keyword evidence="5" id="KW-1185">Reference proteome</keyword>
<proteinExistence type="predicted"/>
<dbReference type="RefSeq" id="WP_126638187.1">
    <property type="nucleotide sequence ID" value="NZ_BIFH01000019.1"/>
</dbReference>
<dbReference type="GO" id="GO:0005829">
    <property type="term" value="C:cytosol"/>
    <property type="evidence" value="ECO:0007669"/>
    <property type="project" value="TreeGrafter"/>
</dbReference>
<reference evidence="4 5" key="1">
    <citation type="submission" date="2018-12" db="EMBL/GenBank/DDBJ databases">
        <title>Draft genome sequence of Embleya hyalina NBRC 13850T.</title>
        <authorList>
            <person name="Komaki H."/>
            <person name="Hosoyama A."/>
            <person name="Kimura A."/>
            <person name="Ichikawa N."/>
            <person name="Tamura T."/>
        </authorList>
    </citation>
    <scope>NUCLEOTIDE SEQUENCE [LARGE SCALE GENOMIC DNA]</scope>
    <source>
        <strain evidence="4 5">NBRC 13850</strain>
    </source>
</reference>
<dbReference type="EMBL" id="BIFH01000019">
    <property type="protein sequence ID" value="GCD96116.1"/>
    <property type="molecule type" value="Genomic_DNA"/>
</dbReference>
<dbReference type="InterPro" id="IPR023186">
    <property type="entry name" value="IUNH"/>
</dbReference>
<dbReference type="AlphaFoldDB" id="A0A401YND8"/>
<accession>A0A401YND8</accession>
<dbReference type="OrthoDB" id="9797882at2"/>
<evidence type="ECO:0000256" key="2">
    <source>
        <dbReference type="ARBA" id="ARBA00023295"/>
    </source>
</evidence>
<dbReference type="Gene3D" id="3.90.245.10">
    <property type="entry name" value="Ribonucleoside hydrolase-like"/>
    <property type="match status" value="1"/>
</dbReference>
<comment type="caution">
    <text evidence="4">The sequence shown here is derived from an EMBL/GenBank/DDBJ whole genome shotgun (WGS) entry which is preliminary data.</text>
</comment>
<gene>
    <name evidence="4" type="primary">rihB</name>
    <name evidence="4" type="ORF">EHYA_03800</name>
</gene>
<protein>
    <submittedName>
        <fullName evidence="4">Ribosylpyrimidine nucleosidase</fullName>
    </submittedName>
</protein>
<evidence type="ECO:0000313" key="4">
    <source>
        <dbReference type="EMBL" id="GCD96116.1"/>
    </source>
</evidence>
<feature type="domain" description="Inosine/uridine-preferring nucleoside hydrolase" evidence="3">
    <location>
        <begin position="6"/>
        <end position="306"/>
    </location>
</feature>
<dbReference type="PANTHER" id="PTHR12304">
    <property type="entry name" value="INOSINE-URIDINE PREFERRING NUCLEOSIDE HYDROLASE"/>
    <property type="match status" value="1"/>
</dbReference>
<keyword evidence="1" id="KW-0378">Hydrolase</keyword>
<dbReference type="Pfam" id="PF01156">
    <property type="entry name" value="IU_nuc_hydro"/>
    <property type="match status" value="1"/>
</dbReference>
<dbReference type="GO" id="GO:0008477">
    <property type="term" value="F:purine nucleosidase activity"/>
    <property type="evidence" value="ECO:0007669"/>
    <property type="project" value="TreeGrafter"/>
</dbReference>
<dbReference type="PANTHER" id="PTHR12304:SF4">
    <property type="entry name" value="URIDINE NUCLEOSIDASE"/>
    <property type="match status" value="1"/>
</dbReference>
<dbReference type="InterPro" id="IPR036452">
    <property type="entry name" value="Ribo_hydro-like"/>
</dbReference>